<organism evidence="2 3">
    <name type="scientific">Penicillium roqueforti (strain FM164)</name>
    <dbReference type="NCBI Taxonomy" id="1365484"/>
    <lineage>
        <taxon>Eukaryota</taxon>
        <taxon>Fungi</taxon>
        <taxon>Dikarya</taxon>
        <taxon>Ascomycota</taxon>
        <taxon>Pezizomycotina</taxon>
        <taxon>Eurotiomycetes</taxon>
        <taxon>Eurotiomycetidae</taxon>
        <taxon>Eurotiales</taxon>
        <taxon>Aspergillaceae</taxon>
        <taxon>Penicillium</taxon>
    </lineage>
</organism>
<keyword evidence="3" id="KW-1185">Reference proteome</keyword>
<proteinExistence type="predicted"/>
<feature type="compositionally biased region" description="Low complexity" evidence="1">
    <location>
        <begin position="24"/>
        <end position="42"/>
    </location>
</feature>
<feature type="compositionally biased region" description="Low complexity" evidence="1">
    <location>
        <begin position="1"/>
        <end position="15"/>
    </location>
</feature>
<evidence type="ECO:0000256" key="1">
    <source>
        <dbReference type="SAM" id="MobiDB-lite"/>
    </source>
</evidence>
<evidence type="ECO:0000313" key="2">
    <source>
        <dbReference type="EMBL" id="CDM26739.1"/>
    </source>
</evidence>
<name>W6PXS0_PENRF</name>
<dbReference type="Proteomes" id="UP000030686">
    <property type="component" value="Unassembled WGS sequence"/>
</dbReference>
<accession>W6PXS0</accession>
<evidence type="ECO:0000313" key="3">
    <source>
        <dbReference type="Proteomes" id="UP000030686"/>
    </source>
</evidence>
<dbReference type="EMBL" id="HG792015">
    <property type="protein sequence ID" value="CDM26739.1"/>
    <property type="molecule type" value="Genomic_DNA"/>
</dbReference>
<gene>
    <name evidence="2" type="ORF">PROQFM164_S01g000548</name>
</gene>
<sequence length="152" mass="16570">MPRKASYSSQKSMSSAPVSSYPMGTHLSPGSSSSSLDSSPTSEFPTPISPSSDLLKDPSLLLKQVYQDAKECLRLEQKDEFWALLAKTEQQHGQISLPLPKVPIGKMTRKEVKVAFRLTPNPTDQAPWMHPPPGAPLPQCALEMLGIVQRGS</sequence>
<reference evidence="2" key="1">
    <citation type="journal article" date="2014" name="Nat. Commun.">
        <title>Multiple recent horizontal transfers of a large genomic region in cheese making fungi.</title>
        <authorList>
            <person name="Cheeseman K."/>
            <person name="Ropars J."/>
            <person name="Renault P."/>
            <person name="Dupont J."/>
            <person name="Gouzy J."/>
            <person name="Branca A."/>
            <person name="Abraham A.L."/>
            <person name="Ceppi M."/>
            <person name="Conseiller E."/>
            <person name="Debuchy R."/>
            <person name="Malagnac F."/>
            <person name="Goarin A."/>
            <person name="Silar P."/>
            <person name="Lacoste S."/>
            <person name="Sallet E."/>
            <person name="Bensimon A."/>
            <person name="Giraud T."/>
            <person name="Brygoo Y."/>
        </authorList>
    </citation>
    <scope>NUCLEOTIDE SEQUENCE [LARGE SCALE GENOMIC DNA]</scope>
    <source>
        <strain evidence="2">FM164</strain>
    </source>
</reference>
<protein>
    <submittedName>
        <fullName evidence="2">Genomic scaffold, ProqFM164S01</fullName>
    </submittedName>
</protein>
<dbReference type="AlphaFoldDB" id="W6PXS0"/>
<feature type="region of interest" description="Disordered" evidence="1">
    <location>
        <begin position="1"/>
        <end position="55"/>
    </location>
</feature>